<protein>
    <submittedName>
        <fullName evidence="1">Uncharacterized protein</fullName>
    </submittedName>
</protein>
<proteinExistence type="predicted"/>
<name>A0A1G7JFW3_9BACT</name>
<keyword evidence="2" id="KW-1185">Reference proteome</keyword>
<dbReference type="RefSeq" id="WP_083344824.1">
    <property type="nucleotide sequence ID" value="NZ_LT629690.1"/>
</dbReference>
<evidence type="ECO:0000313" key="1">
    <source>
        <dbReference type="EMBL" id="SDF23379.1"/>
    </source>
</evidence>
<gene>
    <name evidence="1" type="ORF">SAMN05444167_1795</name>
</gene>
<dbReference type="EMBL" id="LT629690">
    <property type="protein sequence ID" value="SDF23379.1"/>
    <property type="molecule type" value="Genomic_DNA"/>
</dbReference>
<accession>A0A1G7JFW3</accession>
<dbReference type="AlphaFoldDB" id="A0A1G7JFW3"/>
<dbReference type="OrthoDB" id="122283at2"/>
<dbReference type="Pfam" id="PF22668">
    <property type="entry name" value="DUF7009"/>
    <property type="match status" value="1"/>
</dbReference>
<dbReference type="InterPro" id="IPR053825">
    <property type="entry name" value="DUF7009"/>
</dbReference>
<organism evidence="1 2">
    <name type="scientific">Terriglobus roseus</name>
    <dbReference type="NCBI Taxonomy" id="392734"/>
    <lineage>
        <taxon>Bacteria</taxon>
        <taxon>Pseudomonadati</taxon>
        <taxon>Acidobacteriota</taxon>
        <taxon>Terriglobia</taxon>
        <taxon>Terriglobales</taxon>
        <taxon>Acidobacteriaceae</taxon>
        <taxon>Terriglobus</taxon>
    </lineage>
</organism>
<reference evidence="2" key="1">
    <citation type="submission" date="2016-10" db="EMBL/GenBank/DDBJ databases">
        <authorList>
            <person name="Varghese N."/>
            <person name="Submissions S."/>
        </authorList>
    </citation>
    <scope>NUCLEOTIDE SEQUENCE [LARGE SCALE GENOMIC DNA]</scope>
    <source>
        <strain evidence="2">GAS232</strain>
    </source>
</reference>
<dbReference type="Proteomes" id="UP000182427">
    <property type="component" value="Chromosome I"/>
</dbReference>
<sequence length="128" mass="14221">MKLRIKDNSIRFRLLRTEVAKLADEGEISAFTSFALGSSSDRFCYSIKHRPSYEAISANLRGASIRVSVPSETIRSWAANDAAVGLYAEQVLFGGERLHISIEKDFACIDRDDENNADTFDNPNATLC</sequence>
<evidence type="ECO:0000313" key="2">
    <source>
        <dbReference type="Proteomes" id="UP000182427"/>
    </source>
</evidence>